<sequence>MENTPASPANAHRSFAVIFVLGAPGAGKGTLSAHLVEKLNFTHYSVGDSLRTWMRQNSGTPLAAEIKSKLVNQGFLSSNDLNPFICRAIQDALKQEEPKLNGILVDGYPRCTEQLESFNPWPFQDELPLAPSDDGEVPTNAKPDIVLSFGVTKDNAKARYLARGRDDNDSAEKFEKRFVEYEDETMPVEELYRQHEILIDIDVNGTKEENVEKLTKALEESQLWQKVVVARSTGARFLVQKI</sequence>
<dbReference type="Pfam" id="PF00406">
    <property type="entry name" value="ADK"/>
    <property type="match status" value="1"/>
</dbReference>
<dbReference type="PRINTS" id="PR00094">
    <property type="entry name" value="ADENYLTKNASE"/>
</dbReference>
<name>A0A6G1ITH1_9PLEO</name>
<dbReference type="Gene3D" id="3.40.50.300">
    <property type="entry name" value="P-loop containing nucleotide triphosphate hydrolases"/>
    <property type="match status" value="1"/>
</dbReference>
<gene>
    <name evidence="5" type="ORF">K458DRAFT_343520</name>
</gene>
<keyword evidence="1 4" id="KW-0808">Transferase</keyword>
<dbReference type="HAMAP" id="MF_00235">
    <property type="entry name" value="Adenylate_kinase_Adk"/>
    <property type="match status" value="1"/>
</dbReference>
<evidence type="ECO:0000256" key="2">
    <source>
        <dbReference type="ARBA" id="ARBA00022741"/>
    </source>
</evidence>
<proteinExistence type="inferred from homology"/>
<dbReference type="SUPFAM" id="SSF52540">
    <property type="entry name" value="P-loop containing nucleoside triphosphate hydrolases"/>
    <property type="match status" value="1"/>
</dbReference>
<dbReference type="PROSITE" id="PS00113">
    <property type="entry name" value="ADENYLATE_KINASE"/>
    <property type="match status" value="1"/>
</dbReference>
<dbReference type="GO" id="GO:0006139">
    <property type="term" value="P:nucleobase-containing compound metabolic process"/>
    <property type="evidence" value="ECO:0007669"/>
    <property type="project" value="InterPro"/>
</dbReference>
<keyword evidence="6" id="KW-1185">Reference proteome</keyword>
<reference evidence="5" key="1">
    <citation type="journal article" date="2020" name="Stud. Mycol.">
        <title>101 Dothideomycetes genomes: a test case for predicting lifestyles and emergence of pathogens.</title>
        <authorList>
            <person name="Haridas S."/>
            <person name="Albert R."/>
            <person name="Binder M."/>
            <person name="Bloem J."/>
            <person name="Labutti K."/>
            <person name="Salamov A."/>
            <person name="Andreopoulos B."/>
            <person name="Baker S."/>
            <person name="Barry K."/>
            <person name="Bills G."/>
            <person name="Bluhm B."/>
            <person name="Cannon C."/>
            <person name="Castanera R."/>
            <person name="Culley D."/>
            <person name="Daum C."/>
            <person name="Ezra D."/>
            <person name="Gonzalez J."/>
            <person name="Henrissat B."/>
            <person name="Kuo A."/>
            <person name="Liang C."/>
            <person name="Lipzen A."/>
            <person name="Lutzoni F."/>
            <person name="Magnuson J."/>
            <person name="Mondo S."/>
            <person name="Nolan M."/>
            <person name="Ohm R."/>
            <person name="Pangilinan J."/>
            <person name="Park H.-J."/>
            <person name="Ramirez L."/>
            <person name="Alfaro M."/>
            <person name="Sun H."/>
            <person name="Tritt A."/>
            <person name="Yoshinaga Y."/>
            <person name="Zwiers L.-H."/>
            <person name="Turgeon B."/>
            <person name="Goodwin S."/>
            <person name="Spatafora J."/>
            <person name="Crous P."/>
            <person name="Grigoriev I."/>
        </authorList>
    </citation>
    <scope>NUCLEOTIDE SEQUENCE</scope>
    <source>
        <strain evidence="5">CBS 122367</strain>
    </source>
</reference>
<evidence type="ECO:0000256" key="1">
    <source>
        <dbReference type="ARBA" id="ARBA00022679"/>
    </source>
</evidence>
<dbReference type="OrthoDB" id="442176at2759"/>
<dbReference type="CDD" id="cd01428">
    <property type="entry name" value="ADK"/>
    <property type="match status" value="1"/>
</dbReference>
<keyword evidence="3 4" id="KW-0418">Kinase</keyword>
<dbReference type="GO" id="GO:0019205">
    <property type="term" value="F:nucleobase-containing compound kinase activity"/>
    <property type="evidence" value="ECO:0007669"/>
    <property type="project" value="InterPro"/>
</dbReference>
<dbReference type="PANTHER" id="PTHR23359">
    <property type="entry name" value="NUCLEOTIDE KINASE"/>
    <property type="match status" value="1"/>
</dbReference>
<dbReference type="InterPro" id="IPR000850">
    <property type="entry name" value="Adenylat/UMP-CMP_kin"/>
</dbReference>
<dbReference type="GO" id="GO:0005524">
    <property type="term" value="F:ATP binding"/>
    <property type="evidence" value="ECO:0007669"/>
    <property type="project" value="InterPro"/>
</dbReference>
<accession>A0A6G1ITH1</accession>
<dbReference type="Proteomes" id="UP000799291">
    <property type="component" value="Unassembled WGS sequence"/>
</dbReference>
<keyword evidence="2" id="KW-0547">Nucleotide-binding</keyword>
<evidence type="ECO:0000256" key="4">
    <source>
        <dbReference type="RuleBase" id="RU003330"/>
    </source>
</evidence>
<dbReference type="AlphaFoldDB" id="A0A6G1ITH1"/>
<dbReference type="InterPro" id="IPR027417">
    <property type="entry name" value="P-loop_NTPase"/>
</dbReference>
<evidence type="ECO:0000313" key="5">
    <source>
        <dbReference type="EMBL" id="KAF2681398.1"/>
    </source>
</evidence>
<evidence type="ECO:0000256" key="3">
    <source>
        <dbReference type="ARBA" id="ARBA00022777"/>
    </source>
</evidence>
<dbReference type="EMBL" id="MU005591">
    <property type="protein sequence ID" value="KAF2681398.1"/>
    <property type="molecule type" value="Genomic_DNA"/>
</dbReference>
<protein>
    <submittedName>
        <fullName evidence="5">Adenylate kinase 1 ATP binding protein</fullName>
    </submittedName>
</protein>
<evidence type="ECO:0000313" key="6">
    <source>
        <dbReference type="Proteomes" id="UP000799291"/>
    </source>
</evidence>
<dbReference type="InterPro" id="IPR033690">
    <property type="entry name" value="Adenylat_kinase_CS"/>
</dbReference>
<organism evidence="5 6">
    <name type="scientific">Lentithecium fluviatile CBS 122367</name>
    <dbReference type="NCBI Taxonomy" id="1168545"/>
    <lineage>
        <taxon>Eukaryota</taxon>
        <taxon>Fungi</taxon>
        <taxon>Dikarya</taxon>
        <taxon>Ascomycota</taxon>
        <taxon>Pezizomycotina</taxon>
        <taxon>Dothideomycetes</taxon>
        <taxon>Pleosporomycetidae</taxon>
        <taxon>Pleosporales</taxon>
        <taxon>Massarineae</taxon>
        <taxon>Lentitheciaceae</taxon>
        <taxon>Lentithecium</taxon>
    </lineage>
</organism>
<comment type="similarity">
    <text evidence="4">Belongs to the adenylate kinase family.</text>
</comment>